<feature type="region of interest" description="Disordered" evidence="12">
    <location>
        <begin position="32"/>
        <end position="91"/>
    </location>
</feature>
<evidence type="ECO:0000256" key="7">
    <source>
        <dbReference type="ARBA" id="ARBA00022763"/>
    </source>
</evidence>
<dbReference type="SUPFAM" id="SSF52141">
    <property type="entry name" value="Uracil-DNA glycosylase-like"/>
    <property type="match status" value="1"/>
</dbReference>
<dbReference type="EMBL" id="JACHVA010000082">
    <property type="protein sequence ID" value="MBC2602113.1"/>
    <property type="molecule type" value="Genomic_DNA"/>
</dbReference>
<keyword evidence="5" id="KW-0004">4Fe-4S</keyword>
<protein>
    <recommendedName>
        <fullName evidence="4">Type-4 uracil-DNA glycosylase</fullName>
        <ecNumber evidence="3">3.2.2.27</ecNumber>
    </recommendedName>
</protein>
<keyword evidence="7" id="KW-0227">DNA damage</keyword>
<accession>A0A7X1B049</accession>
<keyword evidence="10" id="KW-0411">Iron-sulfur</keyword>
<keyword evidence="9" id="KW-0408">Iron</keyword>
<comment type="caution">
    <text evidence="14">The sequence shown here is derived from an EMBL/GenBank/DDBJ whole genome shotgun (WGS) entry which is preliminary data.</text>
</comment>
<evidence type="ECO:0000256" key="12">
    <source>
        <dbReference type="SAM" id="MobiDB-lite"/>
    </source>
</evidence>
<reference evidence="14 15" key="1">
    <citation type="submission" date="2020-07" db="EMBL/GenBank/DDBJ databases">
        <authorList>
            <person name="Feng X."/>
        </authorList>
    </citation>
    <scope>NUCLEOTIDE SEQUENCE [LARGE SCALE GENOMIC DNA]</scope>
    <source>
        <strain evidence="14 15">JCM14086</strain>
    </source>
</reference>
<comment type="catalytic activity">
    <reaction evidence="1">
        <text>Hydrolyzes single-stranded DNA or mismatched double-stranded DNA and polynucleotides, releasing free uracil.</text>
        <dbReference type="EC" id="3.2.2.27"/>
    </reaction>
</comment>
<dbReference type="CDD" id="cd10030">
    <property type="entry name" value="UDG-F4_TTUDGA_SPO1dp_like"/>
    <property type="match status" value="1"/>
</dbReference>
<dbReference type="InterPro" id="IPR051536">
    <property type="entry name" value="UDG_Type-4/5"/>
</dbReference>
<evidence type="ECO:0000256" key="8">
    <source>
        <dbReference type="ARBA" id="ARBA00022801"/>
    </source>
</evidence>
<gene>
    <name evidence="14" type="ORF">H5P30_10025</name>
</gene>
<evidence type="ECO:0000313" key="15">
    <source>
        <dbReference type="Proteomes" id="UP000525652"/>
    </source>
</evidence>
<dbReference type="InterPro" id="IPR036895">
    <property type="entry name" value="Uracil-DNA_glycosylase-like_sf"/>
</dbReference>
<dbReference type="GO" id="GO:0051539">
    <property type="term" value="F:4 iron, 4 sulfur cluster binding"/>
    <property type="evidence" value="ECO:0007669"/>
    <property type="project" value="UniProtKB-KW"/>
</dbReference>
<keyword evidence="8" id="KW-0378">Hydrolase</keyword>
<evidence type="ECO:0000256" key="3">
    <source>
        <dbReference type="ARBA" id="ARBA00012030"/>
    </source>
</evidence>
<evidence type="ECO:0000256" key="1">
    <source>
        <dbReference type="ARBA" id="ARBA00001400"/>
    </source>
</evidence>
<comment type="similarity">
    <text evidence="2">Belongs to the uracil-DNA glycosylase (UDG) superfamily. Type 4 (UDGa) family.</text>
</comment>
<dbReference type="Proteomes" id="UP000525652">
    <property type="component" value="Unassembled WGS sequence"/>
</dbReference>
<evidence type="ECO:0000256" key="11">
    <source>
        <dbReference type="ARBA" id="ARBA00023204"/>
    </source>
</evidence>
<sequence>MREDLLRLIGEELRLLRAEGLESISLTDETLRILERQPQPRRTQPAAAEPSNQPQEKIEVPQIKPEAPRPSPAAKKSKVDSSLANPPKIELPEGSKEEKWKWLRDRVLNCEVCQKHLNPEKQIVFGVGNLDADIFFCGEAPGADEETKGEPFVGKAGELLTGMIKAMGLKREEVYIGNIMNWRPQTGNSFGNRPPTDDEMAFCLPYLKAQIEVIQPKVIVAMGGTAAKGLLGTETKGQMGRLRGKWYEFSKTPMMITYHPSYLLHQESVASKRKVWEDLLAVMEHLEMEISEKQRNFFLAALRK</sequence>
<organism evidence="14 15">
    <name type="scientific">Puniceicoccus vermicola</name>
    <dbReference type="NCBI Taxonomy" id="388746"/>
    <lineage>
        <taxon>Bacteria</taxon>
        <taxon>Pseudomonadati</taxon>
        <taxon>Verrucomicrobiota</taxon>
        <taxon>Opitutia</taxon>
        <taxon>Puniceicoccales</taxon>
        <taxon>Puniceicoccaceae</taxon>
        <taxon>Puniceicoccus</taxon>
    </lineage>
</organism>
<feature type="domain" description="Uracil-DNA glycosylase-like" evidence="13">
    <location>
        <begin position="125"/>
        <end position="280"/>
    </location>
</feature>
<dbReference type="SMART" id="SM00987">
    <property type="entry name" value="UreE_C"/>
    <property type="match status" value="1"/>
</dbReference>
<dbReference type="InterPro" id="IPR005273">
    <property type="entry name" value="Ura-DNA_glyco_family4"/>
</dbReference>
<evidence type="ECO:0000259" key="13">
    <source>
        <dbReference type="SMART" id="SM00986"/>
    </source>
</evidence>
<dbReference type="GO" id="GO:0046872">
    <property type="term" value="F:metal ion binding"/>
    <property type="evidence" value="ECO:0007669"/>
    <property type="project" value="UniProtKB-KW"/>
</dbReference>
<dbReference type="PANTHER" id="PTHR33693">
    <property type="entry name" value="TYPE-5 URACIL-DNA GLYCOSYLASE"/>
    <property type="match status" value="1"/>
</dbReference>
<keyword evidence="6" id="KW-0479">Metal-binding</keyword>
<keyword evidence="15" id="KW-1185">Reference proteome</keyword>
<evidence type="ECO:0000256" key="5">
    <source>
        <dbReference type="ARBA" id="ARBA00022485"/>
    </source>
</evidence>
<name>A0A7X1B049_9BACT</name>
<evidence type="ECO:0000256" key="2">
    <source>
        <dbReference type="ARBA" id="ARBA00006521"/>
    </source>
</evidence>
<dbReference type="Gene3D" id="3.40.470.10">
    <property type="entry name" value="Uracil-DNA glycosylase-like domain"/>
    <property type="match status" value="1"/>
</dbReference>
<dbReference type="SMART" id="SM00986">
    <property type="entry name" value="UDG"/>
    <property type="match status" value="1"/>
</dbReference>
<dbReference type="EC" id="3.2.2.27" evidence="3"/>
<keyword evidence="11" id="KW-0234">DNA repair</keyword>
<dbReference type="GO" id="GO:0006281">
    <property type="term" value="P:DNA repair"/>
    <property type="evidence" value="ECO:0007669"/>
    <property type="project" value="UniProtKB-KW"/>
</dbReference>
<proteinExistence type="inferred from homology"/>
<dbReference type="AlphaFoldDB" id="A0A7X1B049"/>
<evidence type="ECO:0000313" key="14">
    <source>
        <dbReference type="EMBL" id="MBC2602113.1"/>
    </source>
</evidence>
<dbReference type="NCBIfam" id="TIGR00758">
    <property type="entry name" value="UDG_fam4"/>
    <property type="match status" value="1"/>
</dbReference>
<evidence type="ECO:0000256" key="9">
    <source>
        <dbReference type="ARBA" id="ARBA00023004"/>
    </source>
</evidence>
<dbReference type="InterPro" id="IPR005122">
    <property type="entry name" value="Uracil-DNA_glycosylase-like"/>
</dbReference>
<evidence type="ECO:0000256" key="10">
    <source>
        <dbReference type="ARBA" id="ARBA00023014"/>
    </source>
</evidence>
<dbReference type="RefSeq" id="WP_185692813.1">
    <property type="nucleotide sequence ID" value="NZ_JACHVA010000082.1"/>
</dbReference>
<dbReference type="PANTHER" id="PTHR33693:SF1">
    <property type="entry name" value="TYPE-4 URACIL-DNA GLYCOSYLASE"/>
    <property type="match status" value="1"/>
</dbReference>
<dbReference type="Pfam" id="PF03167">
    <property type="entry name" value="UDG"/>
    <property type="match status" value="1"/>
</dbReference>
<dbReference type="GO" id="GO:0004844">
    <property type="term" value="F:uracil DNA N-glycosylase activity"/>
    <property type="evidence" value="ECO:0007669"/>
    <property type="project" value="UniProtKB-EC"/>
</dbReference>
<evidence type="ECO:0000256" key="6">
    <source>
        <dbReference type="ARBA" id="ARBA00022723"/>
    </source>
</evidence>
<evidence type="ECO:0000256" key="4">
    <source>
        <dbReference type="ARBA" id="ARBA00019403"/>
    </source>
</evidence>